<dbReference type="SMART" id="SM00360">
    <property type="entry name" value="RRM"/>
    <property type="match status" value="3"/>
</dbReference>
<dbReference type="FunFam" id="3.30.70.330:FF:000341">
    <property type="entry name" value="Hephaestus, isoform C"/>
    <property type="match status" value="1"/>
</dbReference>
<dbReference type="InterPro" id="IPR027417">
    <property type="entry name" value="P-loop_NTPase"/>
</dbReference>
<dbReference type="InterPro" id="IPR012677">
    <property type="entry name" value="Nucleotide-bd_a/b_plait_sf"/>
</dbReference>
<protein>
    <recommendedName>
        <fullName evidence="2">RRM domain-containing protein</fullName>
    </recommendedName>
</protein>
<feature type="domain" description="RRM" evidence="2">
    <location>
        <begin position="369"/>
        <end position="446"/>
    </location>
</feature>
<evidence type="ECO:0000259" key="2">
    <source>
        <dbReference type="PROSITE" id="PS50102"/>
    </source>
</evidence>
<evidence type="ECO:0000313" key="3">
    <source>
        <dbReference type="EMBL" id="RTG89826.1"/>
    </source>
</evidence>
<dbReference type="Gene3D" id="3.30.70.330">
    <property type="match status" value="4"/>
</dbReference>
<dbReference type="CDD" id="cd12425">
    <property type="entry name" value="RRM4_PTBP1_like"/>
    <property type="match status" value="1"/>
</dbReference>
<organism evidence="3 4">
    <name type="scientific">Schistosoma bovis</name>
    <name type="common">Blood fluke</name>
    <dbReference type="NCBI Taxonomy" id="6184"/>
    <lineage>
        <taxon>Eukaryota</taxon>
        <taxon>Metazoa</taxon>
        <taxon>Spiralia</taxon>
        <taxon>Lophotrochozoa</taxon>
        <taxon>Platyhelminthes</taxon>
        <taxon>Trematoda</taxon>
        <taxon>Digenea</taxon>
        <taxon>Strigeidida</taxon>
        <taxon>Schistosomatoidea</taxon>
        <taxon>Schistosomatidae</taxon>
        <taxon>Schistosoma</taxon>
    </lineage>
</organism>
<proteinExistence type="predicted"/>
<dbReference type="InterPro" id="IPR003495">
    <property type="entry name" value="CobW/HypB/UreG_nucleotide-bd"/>
</dbReference>
<accession>A0A430QQ58</accession>
<dbReference type="Pfam" id="PF13893">
    <property type="entry name" value="RRM_5"/>
    <property type="match status" value="2"/>
</dbReference>
<dbReference type="PANTHER" id="PTHR13748:SF31">
    <property type="entry name" value="ZINC-REGULATED GTPASE METALLOPROTEIN ACTIVATOR 1A-RELATED"/>
    <property type="match status" value="1"/>
</dbReference>
<sequence>MDDIIPDLVRDTNLSSPTLDKVPVTILSGYLGAGKTTLLNYILTYAHNKKIAVLLNDFGEGSAVESSIAWSEKDGNLFEEWIELRNGCLCCSLKDASVRAIENLMKRKGKFDYILIETSGLADPGPVASLFWLDEDLCSQICLDGIVTVLDSKYCLPHLMKSTGDEMSEYERQVLLADVLIVNKTDLISDSEKSEVVQRIRDINNSARLIETNYCNPKVEAFVPSSKSVSIHLNRRISTLTFEFSRPFSRKLFENVIESMLWEHSVHDESGNPMNVLRLKRDEANGFIMNGNGHAPMETDTNENKKSRIEYVETVPSKVVHIRNMPDDATEHEIALLGIPFGLLENMVLSKKANQDLSGANSGMPTTVLRVVVDNIMGQQINHTILHKIFYRYGKILRIVTYLKNNQYHGLVEFGNHIHAFVAMLHLNGQNIYTGCCSLRVQFSKNRGPLEVRQESDKCRDYLNNPLTEEELMSLRRPTAGSERHHSNNPGHVSSNFQNSVVPNMAHQGIHLPVGMIAPPNTSNMGINELTAQLAALAQQSGLALTPAAVAATASFMALTSQNSGPGAQSMSGTPNLSTILAALQGGAVQTGVLPHMSGGNTSVMGSVQTPVSSHVTPVGVRPPPNNNGSTVLIVSNLNEDEMHYQDQNIIYMLNNFLFTGVYGDVTRVKIMFNKKDTALIQFTDPHQALTALQFLNGQRLWDKPMKIAVSRHNIVQLPKEDTENGLTKDYTNSLLHRFRKPNSKNFQNIYPPSHVLHLSNIPPSVTENDIRVLFATKGFEVTGFRFMKDNKMALVQLETVDLAIQSLIELHNSQLTENSHLRISFSKSAV</sequence>
<dbReference type="SUPFAM" id="SSF54928">
    <property type="entry name" value="RNA-binding domain, RBD"/>
    <property type="match status" value="3"/>
</dbReference>
<dbReference type="PANTHER" id="PTHR13748">
    <property type="entry name" value="COBW-RELATED"/>
    <property type="match status" value="1"/>
</dbReference>
<dbReference type="GO" id="GO:0003723">
    <property type="term" value="F:RNA binding"/>
    <property type="evidence" value="ECO:0007669"/>
    <property type="project" value="UniProtKB-UniRule"/>
</dbReference>
<keyword evidence="4" id="KW-1185">Reference proteome</keyword>
<dbReference type="Proteomes" id="UP000290809">
    <property type="component" value="Unassembled WGS sequence"/>
</dbReference>
<dbReference type="InterPro" id="IPR051316">
    <property type="entry name" value="Zinc-reg_GTPase_activator"/>
</dbReference>
<comment type="caution">
    <text evidence="3">The sequence shown here is derived from an EMBL/GenBank/DDBJ whole genome shotgun (WGS) entry which is preliminary data.</text>
</comment>
<feature type="domain" description="RRM" evidence="2">
    <location>
        <begin position="755"/>
        <end position="829"/>
    </location>
</feature>
<dbReference type="STRING" id="6184.A0A430QQ58"/>
<dbReference type="AlphaFoldDB" id="A0A430QQ58"/>
<keyword evidence="1" id="KW-0694">RNA-binding</keyword>
<dbReference type="InterPro" id="IPR000504">
    <property type="entry name" value="RRM_dom"/>
</dbReference>
<dbReference type="Gene3D" id="3.40.50.300">
    <property type="entry name" value="P-loop containing nucleotide triphosphate hydrolases"/>
    <property type="match status" value="1"/>
</dbReference>
<feature type="domain" description="RRM" evidence="2">
    <location>
        <begin position="631"/>
        <end position="713"/>
    </location>
</feature>
<dbReference type="InterPro" id="IPR035979">
    <property type="entry name" value="RBD_domain_sf"/>
</dbReference>
<dbReference type="CDD" id="cd12423">
    <property type="entry name" value="RRM3_PTBP1_like"/>
    <property type="match status" value="1"/>
</dbReference>
<dbReference type="SUPFAM" id="SSF52540">
    <property type="entry name" value="P-loop containing nucleoside triphosphate hydrolases"/>
    <property type="match status" value="1"/>
</dbReference>
<dbReference type="Pfam" id="PF02492">
    <property type="entry name" value="cobW"/>
    <property type="match status" value="1"/>
</dbReference>
<dbReference type="GO" id="GO:0005737">
    <property type="term" value="C:cytoplasm"/>
    <property type="evidence" value="ECO:0007669"/>
    <property type="project" value="TreeGrafter"/>
</dbReference>
<name>A0A430QQ58_SCHBO</name>
<reference evidence="3 4" key="1">
    <citation type="journal article" date="2019" name="PLoS Pathog.">
        <title>Genome sequence of the bovine parasite Schistosoma bovis Tanzania.</title>
        <authorList>
            <person name="Oey H."/>
            <person name="Zakrzewski M."/>
            <person name="Gobert G."/>
            <person name="Gravermann K."/>
            <person name="Stoye J."/>
            <person name="Jones M."/>
            <person name="Mcmanus D."/>
            <person name="Krause L."/>
        </authorList>
    </citation>
    <scope>NUCLEOTIDE SEQUENCE [LARGE SCALE GENOMIC DNA]</scope>
    <source>
        <strain evidence="3 4">TAN1997</strain>
    </source>
</reference>
<evidence type="ECO:0000256" key="1">
    <source>
        <dbReference type="PROSITE-ProRule" id="PRU00176"/>
    </source>
</evidence>
<dbReference type="CDD" id="cd03112">
    <property type="entry name" value="CobW-like"/>
    <property type="match status" value="1"/>
</dbReference>
<evidence type="ECO:0000313" key="4">
    <source>
        <dbReference type="Proteomes" id="UP000290809"/>
    </source>
</evidence>
<dbReference type="PROSITE" id="PS50102">
    <property type="entry name" value="RRM"/>
    <property type="match status" value="3"/>
</dbReference>
<dbReference type="EMBL" id="QMKO01001480">
    <property type="protein sequence ID" value="RTG89826.1"/>
    <property type="molecule type" value="Genomic_DNA"/>
</dbReference>
<gene>
    <name evidence="3" type="ORF">DC041_0007550</name>
</gene>